<proteinExistence type="predicted"/>
<reference evidence="2" key="2">
    <citation type="submission" date="2020-10" db="UniProtKB">
        <authorList>
            <consortium name="WormBaseParasite"/>
        </authorList>
    </citation>
    <scope>IDENTIFICATION</scope>
</reference>
<dbReference type="Proteomes" id="UP000492821">
    <property type="component" value="Unassembled WGS sequence"/>
</dbReference>
<accession>A0A7E4UYR9</accession>
<organism evidence="1 2">
    <name type="scientific">Panagrellus redivivus</name>
    <name type="common">Microworm</name>
    <dbReference type="NCBI Taxonomy" id="6233"/>
    <lineage>
        <taxon>Eukaryota</taxon>
        <taxon>Metazoa</taxon>
        <taxon>Ecdysozoa</taxon>
        <taxon>Nematoda</taxon>
        <taxon>Chromadorea</taxon>
        <taxon>Rhabditida</taxon>
        <taxon>Tylenchina</taxon>
        <taxon>Panagrolaimomorpha</taxon>
        <taxon>Panagrolaimoidea</taxon>
        <taxon>Panagrolaimidae</taxon>
        <taxon>Panagrellus</taxon>
    </lineage>
</organism>
<keyword evidence="1" id="KW-1185">Reference proteome</keyword>
<evidence type="ECO:0000313" key="1">
    <source>
        <dbReference type="Proteomes" id="UP000492821"/>
    </source>
</evidence>
<protein>
    <submittedName>
        <fullName evidence="2">DUF3825 domain-containing protein</fullName>
    </submittedName>
</protein>
<dbReference type="AlphaFoldDB" id="A0A7E4UYR9"/>
<name>A0A7E4UYR9_PANRE</name>
<dbReference type="WBParaSite" id="Pan_g14467.t1">
    <property type="protein sequence ID" value="Pan_g14467.t1"/>
    <property type="gene ID" value="Pan_g14467"/>
</dbReference>
<evidence type="ECO:0000313" key="2">
    <source>
        <dbReference type="WBParaSite" id="Pan_g14467.t1"/>
    </source>
</evidence>
<reference evidence="1" key="1">
    <citation type="journal article" date="2013" name="Genetics">
        <title>The draft genome and transcriptome of Panagrellus redivivus are shaped by the harsh demands of a free-living lifestyle.</title>
        <authorList>
            <person name="Srinivasan J."/>
            <person name="Dillman A.R."/>
            <person name="Macchietto M.G."/>
            <person name="Heikkinen L."/>
            <person name="Lakso M."/>
            <person name="Fracchia K.M."/>
            <person name="Antoshechkin I."/>
            <person name="Mortazavi A."/>
            <person name="Wong G."/>
            <person name="Sternberg P.W."/>
        </authorList>
    </citation>
    <scope>NUCLEOTIDE SEQUENCE [LARGE SCALE GENOMIC DNA]</scope>
    <source>
        <strain evidence="1">MT8872</strain>
    </source>
</reference>
<dbReference type="SUPFAM" id="SSF63748">
    <property type="entry name" value="Tudor/PWWP/MBT"/>
    <property type="match status" value="1"/>
</dbReference>
<sequence>MRSGINATIKRSEDHVRRHYKQDDACVHTEERKRWYSGPDEPALPLDIDLARLNAKLWAAAVDPMAHYPMFFRNARATFRIDRDLANSVAYFNTLQKVAPNDAKFGRYYLVFNRRGDLTRGRLIGYQPENKICRVFLVDEEEFLSIPVDDIREIPAEYIKNWGHIRSASPSL</sequence>